<evidence type="ECO:0000313" key="1">
    <source>
        <dbReference type="EMBL" id="AKH47487.1"/>
    </source>
</evidence>
<reference evidence="1" key="2">
    <citation type="submission" date="2015-03" db="EMBL/GenBank/DDBJ databases">
        <authorList>
            <person name="Chow C.-E.T."/>
            <person name="Winget D.M."/>
            <person name="White R.A.III."/>
            <person name="Hallam S.J."/>
            <person name="Suttle C.A."/>
        </authorList>
    </citation>
    <scope>NUCLEOTIDE SEQUENCE</scope>
    <source>
        <strain evidence="1">H4084948</strain>
    </source>
</reference>
<dbReference type="EMBL" id="KR029595">
    <property type="protein sequence ID" value="AKH47487.1"/>
    <property type="molecule type" value="Genomic_DNA"/>
</dbReference>
<proteinExistence type="predicted"/>
<name>A0A0F7L7V4_9VIRU</name>
<protein>
    <submittedName>
        <fullName evidence="1">Uncharacterized protein</fullName>
    </submittedName>
</protein>
<reference evidence="1" key="1">
    <citation type="journal article" date="2015" name="Front. Microbiol.">
        <title>Combining genomic sequencing methods to explore viral diversity and reveal potential virus-host interactions.</title>
        <authorList>
            <person name="Chow C.E."/>
            <person name="Winget D.M."/>
            <person name="White R.A.III."/>
            <person name="Hallam S.J."/>
            <person name="Suttle C.A."/>
        </authorList>
    </citation>
    <scope>NUCLEOTIDE SEQUENCE</scope>
    <source>
        <strain evidence="1">H4084948</strain>
    </source>
</reference>
<organism evidence="1">
    <name type="scientific">uncultured marine virus</name>
    <dbReference type="NCBI Taxonomy" id="186617"/>
    <lineage>
        <taxon>Viruses</taxon>
        <taxon>environmental samples</taxon>
    </lineage>
</organism>
<sequence length="54" mass="6287">MNKLIEKFEKETGDKAIRDVVFDCGKCGKNAVPVEIWTDEYVEWLEKEVLKNPT</sequence>
<accession>A0A0F7L7V4</accession>